<dbReference type="PANTHER" id="PTHR11054:SF0">
    <property type="entry name" value="6-PHOSPHOGLUCONOLACTONASE"/>
    <property type="match status" value="1"/>
</dbReference>
<evidence type="ECO:0000256" key="7">
    <source>
        <dbReference type="RuleBase" id="RU365095"/>
    </source>
</evidence>
<dbReference type="NCBIfam" id="TIGR01198">
    <property type="entry name" value="pgl"/>
    <property type="match status" value="1"/>
</dbReference>
<dbReference type="InterPro" id="IPR006148">
    <property type="entry name" value="Glc/Gal-6P_isomerase"/>
</dbReference>
<evidence type="ECO:0000256" key="4">
    <source>
        <dbReference type="ARBA" id="ARBA00010662"/>
    </source>
</evidence>
<evidence type="ECO:0000256" key="1">
    <source>
        <dbReference type="ARBA" id="ARBA00000832"/>
    </source>
</evidence>
<keyword evidence="7" id="KW-0378">Hydrolase</keyword>
<evidence type="ECO:0000313" key="10">
    <source>
        <dbReference type="Proteomes" id="UP000199347"/>
    </source>
</evidence>
<accession>A0A1G5NMY8</accession>
<dbReference type="InterPro" id="IPR039104">
    <property type="entry name" value="6PGL"/>
</dbReference>
<dbReference type="Gene3D" id="3.40.50.1360">
    <property type="match status" value="1"/>
</dbReference>
<dbReference type="EC" id="3.1.1.31" evidence="5 7"/>
<dbReference type="AlphaFoldDB" id="A0A1G5NMY8"/>
<dbReference type="RefSeq" id="WP_092812982.1">
    <property type="nucleotide sequence ID" value="NZ_FMVW01000005.1"/>
</dbReference>
<dbReference type="PANTHER" id="PTHR11054">
    <property type="entry name" value="6-PHOSPHOGLUCONOLACTONASE"/>
    <property type="match status" value="1"/>
</dbReference>
<reference evidence="9 10" key="1">
    <citation type="submission" date="2016-10" db="EMBL/GenBank/DDBJ databases">
        <authorList>
            <person name="de Groot N.N."/>
        </authorList>
    </citation>
    <scope>NUCLEOTIDE SEQUENCE [LARGE SCALE GENOMIC DNA]</scope>
    <source>
        <strain evidence="9 10">DSM 2698</strain>
    </source>
</reference>
<dbReference type="InterPro" id="IPR037171">
    <property type="entry name" value="NagB/RpiA_transferase-like"/>
</dbReference>
<dbReference type="CDD" id="cd01400">
    <property type="entry name" value="6PGL"/>
    <property type="match status" value="1"/>
</dbReference>
<comment type="pathway">
    <text evidence="3 7">Carbohydrate degradation; pentose phosphate pathway; D-ribulose 5-phosphate from D-glucose 6-phosphate (oxidative stage): step 2/3.</text>
</comment>
<evidence type="ECO:0000256" key="5">
    <source>
        <dbReference type="ARBA" id="ARBA00013198"/>
    </source>
</evidence>
<dbReference type="GO" id="GO:0006098">
    <property type="term" value="P:pentose-phosphate shunt"/>
    <property type="evidence" value="ECO:0007669"/>
    <property type="project" value="UniProtKB-UniPathway"/>
</dbReference>
<dbReference type="InterPro" id="IPR005900">
    <property type="entry name" value="6-phosphogluconolactonase_DevB"/>
</dbReference>
<dbReference type="STRING" id="1120955.SAMN03080610_02338"/>
<evidence type="ECO:0000256" key="2">
    <source>
        <dbReference type="ARBA" id="ARBA00002681"/>
    </source>
</evidence>
<dbReference type="OrthoDB" id="9810967at2"/>
<evidence type="ECO:0000313" key="9">
    <source>
        <dbReference type="EMBL" id="SCZ38785.1"/>
    </source>
</evidence>
<comment type="function">
    <text evidence="2 7">Hydrolysis of 6-phosphogluconolactone to 6-phosphogluconate.</text>
</comment>
<gene>
    <name evidence="7" type="primary">pgl</name>
    <name evidence="9" type="ORF">SAMN03080610_02338</name>
</gene>
<dbReference type="UniPathway" id="UPA00115">
    <property type="reaction ID" value="UER00409"/>
</dbReference>
<dbReference type="Pfam" id="PF01182">
    <property type="entry name" value="Glucosamine_iso"/>
    <property type="match status" value="1"/>
</dbReference>
<proteinExistence type="inferred from homology"/>
<feature type="domain" description="Glucosamine/galactosamine-6-phosphate isomerase" evidence="8">
    <location>
        <begin position="9"/>
        <end position="221"/>
    </location>
</feature>
<keyword evidence="10" id="KW-1185">Reference proteome</keyword>
<comment type="similarity">
    <text evidence="4 7">Belongs to the glucosamine/galactosamine-6-phosphate isomerase family. 6-phosphogluconolactonase subfamily.</text>
</comment>
<evidence type="ECO:0000256" key="3">
    <source>
        <dbReference type="ARBA" id="ARBA00004961"/>
    </source>
</evidence>
<evidence type="ECO:0000259" key="8">
    <source>
        <dbReference type="Pfam" id="PF01182"/>
    </source>
</evidence>
<sequence>MVHNWHNFEDRDALAESLADLTERTLAAGIAKNGVASLALSGGSTPKLFFEVLSQRPLAWEKVLVTLVDERWVPVEHERSNARLVAEHFGKGPAKAARFIPLYTGADTPEDGVGAATLATEALPETFDVVVMGMGSDGHTASWFPAGDNLAAAIDPAQELPLLPMRAEAAGEPRITFTLPRLLTAKALILHIEGEEKRAVLDKARLDGDIEEMPIRAILRQDRVPTEIFYAP</sequence>
<organism evidence="9 10">
    <name type="scientific">Afifella marina DSM 2698</name>
    <dbReference type="NCBI Taxonomy" id="1120955"/>
    <lineage>
        <taxon>Bacteria</taxon>
        <taxon>Pseudomonadati</taxon>
        <taxon>Pseudomonadota</taxon>
        <taxon>Alphaproteobacteria</taxon>
        <taxon>Hyphomicrobiales</taxon>
        <taxon>Afifellaceae</taxon>
        <taxon>Afifella</taxon>
    </lineage>
</organism>
<dbReference type="EMBL" id="FMVW01000005">
    <property type="protein sequence ID" value="SCZ38785.1"/>
    <property type="molecule type" value="Genomic_DNA"/>
</dbReference>
<dbReference type="Proteomes" id="UP000199347">
    <property type="component" value="Unassembled WGS sequence"/>
</dbReference>
<dbReference type="GO" id="GO:0017057">
    <property type="term" value="F:6-phosphogluconolactonase activity"/>
    <property type="evidence" value="ECO:0007669"/>
    <property type="project" value="UniProtKB-UniRule"/>
</dbReference>
<name>A0A1G5NMY8_AFIMA</name>
<dbReference type="SUPFAM" id="SSF100950">
    <property type="entry name" value="NagB/RpiA/CoA transferase-like"/>
    <property type="match status" value="1"/>
</dbReference>
<evidence type="ECO:0000256" key="6">
    <source>
        <dbReference type="ARBA" id="ARBA00020337"/>
    </source>
</evidence>
<comment type="catalytic activity">
    <reaction evidence="1 7">
        <text>6-phospho-D-glucono-1,5-lactone + H2O = 6-phospho-D-gluconate + H(+)</text>
        <dbReference type="Rhea" id="RHEA:12556"/>
        <dbReference type="ChEBI" id="CHEBI:15377"/>
        <dbReference type="ChEBI" id="CHEBI:15378"/>
        <dbReference type="ChEBI" id="CHEBI:57955"/>
        <dbReference type="ChEBI" id="CHEBI:58759"/>
        <dbReference type="EC" id="3.1.1.31"/>
    </reaction>
</comment>
<dbReference type="GO" id="GO:0005975">
    <property type="term" value="P:carbohydrate metabolic process"/>
    <property type="evidence" value="ECO:0007669"/>
    <property type="project" value="UniProtKB-UniRule"/>
</dbReference>
<protein>
    <recommendedName>
        <fullName evidence="6 7">6-phosphogluconolactonase</fullName>
        <shortName evidence="7">6PGL</shortName>
        <ecNumber evidence="5 7">3.1.1.31</ecNumber>
    </recommendedName>
</protein>